<dbReference type="RefSeq" id="WP_354143715.1">
    <property type="nucleotide sequence ID" value="NZ_JAZDQV010000002.1"/>
</dbReference>
<feature type="domain" description="GGDEF" evidence="5">
    <location>
        <begin position="271"/>
        <end position="407"/>
    </location>
</feature>
<evidence type="ECO:0000256" key="3">
    <source>
        <dbReference type="SAM" id="MobiDB-lite"/>
    </source>
</evidence>
<dbReference type="PROSITE" id="PS50887">
    <property type="entry name" value="GGDEF"/>
    <property type="match status" value="1"/>
</dbReference>
<organism evidence="6 7">
    <name type="scientific">Altererythrobacter litoralis</name>
    <dbReference type="NCBI Taxonomy" id="3113904"/>
    <lineage>
        <taxon>Bacteria</taxon>
        <taxon>Pseudomonadati</taxon>
        <taxon>Pseudomonadota</taxon>
        <taxon>Alphaproteobacteria</taxon>
        <taxon>Sphingomonadales</taxon>
        <taxon>Erythrobacteraceae</taxon>
        <taxon>Altererythrobacter</taxon>
    </lineage>
</organism>
<feature type="transmembrane region" description="Helical" evidence="4">
    <location>
        <begin position="109"/>
        <end position="127"/>
    </location>
</feature>
<evidence type="ECO:0000256" key="1">
    <source>
        <dbReference type="ARBA" id="ARBA00012528"/>
    </source>
</evidence>
<name>A0ABU7GCN8_9SPHN</name>
<dbReference type="Proteomes" id="UP001343492">
    <property type="component" value="Unassembled WGS sequence"/>
</dbReference>
<sequence>MSQEPSPHSFALREEINLALATRSDYAAWSPALKALEEEHSRERVYQGLQFQILFALTISLGALLFDAFALPEMLDVALLWRLATIVPLSVAGLFLLRKHQLGQIKLAAAGALISIGMLAMYFASFATPEAMARYTLATTFLLGISCLGLALPFRPDELKRFALAFTLATSAVAMWPNALPPLELGLYIVLTSLVGIPAWAIARRSWQLNARSFLLDQRDEMTRIELERNNQLLRQLSEQDPLTGLRNRRKFERVVGERLRGLSSSRAKHGKLAVMMIDLDHFKAFNDRHGHQAGDRCLALAAAQLQAVFPSRYGVLARYGGEEFIAAVRERHPGEARLLAEEMRAAIAAMLVPVRDDAKPLITTSIGLALAPANRQLDLEDLIEMADVALYSAKRAGRDRVEVIEADEGLDAGSHRSSEDPRDRRRA</sequence>
<feature type="compositionally biased region" description="Basic and acidic residues" evidence="3">
    <location>
        <begin position="414"/>
        <end position="428"/>
    </location>
</feature>
<dbReference type="InterPro" id="IPR050469">
    <property type="entry name" value="Diguanylate_Cyclase"/>
</dbReference>
<dbReference type="PANTHER" id="PTHR45138">
    <property type="entry name" value="REGULATORY COMPONENTS OF SENSORY TRANSDUCTION SYSTEM"/>
    <property type="match status" value="1"/>
</dbReference>
<feature type="transmembrane region" description="Helical" evidence="4">
    <location>
        <begin position="77"/>
        <end position="97"/>
    </location>
</feature>
<dbReference type="CDD" id="cd01949">
    <property type="entry name" value="GGDEF"/>
    <property type="match status" value="1"/>
</dbReference>
<proteinExistence type="predicted"/>
<keyword evidence="7" id="KW-1185">Reference proteome</keyword>
<accession>A0ABU7GCN8</accession>
<gene>
    <name evidence="6" type="ORF">VRS74_02765</name>
</gene>
<comment type="catalytic activity">
    <reaction evidence="2">
        <text>2 GTP = 3',3'-c-di-GMP + 2 diphosphate</text>
        <dbReference type="Rhea" id="RHEA:24898"/>
        <dbReference type="ChEBI" id="CHEBI:33019"/>
        <dbReference type="ChEBI" id="CHEBI:37565"/>
        <dbReference type="ChEBI" id="CHEBI:58805"/>
        <dbReference type="EC" id="2.7.7.65"/>
    </reaction>
</comment>
<dbReference type="Gene3D" id="3.30.70.270">
    <property type="match status" value="1"/>
</dbReference>
<dbReference type="SMART" id="SM00267">
    <property type="entry name" value="GGDEF"/>
    <property type="match status" value="1"/>
</dbReference>
<feature type="region of interest" description="Disordered" evidence="3">
    <location>
        <begin position="407"/>
        <end position="428"/>
    </location>
</feature>
<evidence type="ECO:0000259" key="5">
    <source>
        <dbReference type="PROSITE" id="PS50887"/>
    </source>
</evidence>
<dbReference type="PANTHER" id="PTHR45138:SF9">
    <property type="entry name" value="DIGUANYLATE CYCLASE DGCM-RELATED"/>
    <property type="match status" value="1"/>
</dbReference>
<protein>
    <recommendedName>
        <fullName evidence="1">diguanylate cyclase</fullName>
        <ecNumber evidence="1">2.7.7.65</ecNumber>
    </recommendedName>
</protein>
<comment type="caution">
    <text evidence="6">The sequence shown here is derived from an EMBL/GenBank/DDBJ whole genome shotgun (WGS) entry which is preliminary data.</text>
</comment>
<dbReference type="InterPro" id="IPR000160">
    <property type="entry name" value="GGDEF_dom"/>
</dbReference>
<keyword evidence="4" id="KW-0472">Membrane</keyword>
<evidence type="ECO:0000313" key="7">
    <source>
        <dbReference type="Proteomes" id="UP001343492"/>
    </source>
</evidence>
<dbReference type="NCBIfam" id="TIGR00254">
    <property type="entry name" value="GGDEF"/>
    <property type="match status" value="1"/>
</dbReference>
<feature type="transmembrane region" description="Helical" evidence="4">
    <location>
        <begin position="51"/>
        <end position="71"/>
    </location>
</feature>
<dbReference type="InterPro" id="IPR029787">
    <property type="entry name" value="Nucleotide_cyclase"/>
</dbReference>
<evidence type="ECO:0000256" key="4">
    <source>
        <dbReference type="SAM" id="Phobius"/>
    </source>
</evidence>
<feature type="transmembrane region" description="Helical" evidence="4">
    <location>
        <begin position="133"/>
        <end position="154"/>
    </location>
</feature>
<dbReference type="GO" id="GO:0052621">
    <property type="term" value="F:diguanylate cyclase activity"/>
    <property type="evidence" value="ECO:0007669"/>
    <property type="project" value="UniProtKB-EC"/>
</dbReference>
<dbReference type="Pfam" id="PF00990">
    <property type="entry name" value="GGDEF"/>
    <property type="match status" value="1"/>
</dbReference>
<dbReference type="EMBL" id="JAZDQV010000002">
    <property type="protein sequence ID" value="MEE1876608.1"/>
    <property type="molecule type" value="Genomic_DNA"/>
</dbReference>
<keyword evidence="4" id="KW-1133">Transmembrane helix</keyword>
<keyword evidence="6" id="KW-0548">Nucleotidyltransferase</keyword>
<feature type="transmembrane region" description="Helical" evidence="4">
    <location>
        <begin position="185"/>
        <end position="203"/>
    </location>
</feature>
<keyword evidence="4" id="KW-0812">Transmembrane</keyword>
<keyword evidence="6" id="KW-0808">Transferase</keyword>
<evidence type="ECO:0000313" key="6">
    <source>
        <dbReference type="EMBL" id="MEE1876608.1"/>
    </source>
</evidence>
<evidence type="ECO:0000256" key="2">
    <source>
        <dbReference type="ARBA" id="ARBA00034247"/>
    </source>
</evidence>
<dbReference type="SUPFAM" id="SSF55073">
    <property type="entry name" value="Nucleotide cyclase"/>
    <property type="match status" value="1"/>
</dbReference>
<dbReference type="EC" id="2.7.7.65" evidence="1"/>
<reference evidence="6 7" key="1">
    <citation type="submission" date="2024-01" db="EMBL/GenBank/DDBJ databases">
        <title>The genome sequence of Erythrobacteraceae sp. strain 1XM1-14.</title>
        <authorList>
            <person name="Liu Y."/>
        </authorList>
    </citation>
    <scope>NUCLEOTIDE SEQUENCE [LARGE SCALE GENOMIC DNA]</scope>
    <source>
        <strain evidence="6 7">1XM1-14</strain>
    </source>
</reference>
<dbReference type="InterPro" id="IPR043128">
    <property type="entry name" value="Rev_trsase/Diguanyl_cyclase"/>
</dbReference>